<dbReference type="SUPFAM" id="SSF101148">
    <property type="entry name" value="Plant invertase/pectin methylesterase inhibitor"/>
    <property type="match status" value="1"/>
</dbReference>
<feature type="active site" evidence="6">
    <location>
        <position position="432"/>
    </location>
</feature>
<dbReference type="GO" id="GO:0045490">
    <property type="term" value="P:pectin catabolic process"/>
    <property type="evidence" value="ECO:0007669"/>
    <property type="project" value="UniProtKB-UniRule"/>
</dbReference>
<dbReference type="PANTHER" id="PTHR31707">
    <property type="entry name" value="PECTINESTERASE"/>
    <property type="match status" value="1"/>
</dbReference>
<dbReference type="PROSITE" id="PS00503">
    <property type="entry name" value="PECTINESTERASE_2"/>
    <property type="match status" value="1"/>
</dbReference>
<feature type="domain" description="Pectinesterase inhibitor" evidence="10">
    <location>
        <begin position="72"/>
        <end position="227"/>
    </location>
</feature>
<dbReference type="InterPro" id="IPR011050">
    <property type="entry name" value="Pectin_lyase_fold/virulence"/>
</dbReference>
<dbReference type="NCBIfam" id="TIGR01614">
    <property type="entry name" value="PME_inhib"/>
    <property type="match status" value="1"/>
</dbReference>
<keyword evidence="9" id="KW-1133">Transmembrane helix</keyword>
<evidence type="ECO:0000313" key="12">
    <source>
        <dbReference type="Proteomes" id="UP000652761"/>
    </source>
</evidence>
<comment type="caution">
    <text evidence="11">The sequence shown here is derived from an EMBL/GenBank/DDBJ whole genome shotgun (WGS) entry which is preliminary data.</text>
</comment>
<sequence>MNYSRFGSSKAEDSAPDNPPPPQDKSADDHGARRRRRLLLLGIFASLLFVGCGLSVAFVVRTHTREPAGLRKPSEAISKACGMTRYPGLCITSLVDFPGAMDATEGDLVHISVNMTLQRVGGALYDASGIVNVKMDRLARSAYGDCLDLLDHTVDQLTRSLGAVSGGADRGAAGASDADVLTWLSGALTNQDTCTEGLDGVPQGYVKDKMAAYLKDLTELVSNSLALFAASRSSDFSGIPIQNRRRMLLNSEAAAAADGLFPWWISKKDRRLLEVPASDIQADIVVAKDGSGTYKTIGEAVKAASENNAHRIIIHIKAGRYEENIKVGRKKKNLMFVGDGMGQTVISGSRSVYDKYTTFHTASFAATGAGFVARDITFENTAGPAKHQAVALRVGADHAVVYRCAIVGYQDSLYVHSQRQFFRECDVYGTVDFIFGNAAVVLQNCSIYARRPMGMQKNTITAQNRKDPNQNTGISIHACRVVPAEDLKGVTGSYPTYLGRPWKMYARTVYMLSYLDYHIDPAGWLAWSGDFALDTLYYGEYMNDGPGAGVAKRVNWPGYRVITLEKEASKFTVAEFIYGSSWLPSTGVAFVAGLTV</sequence>
<dbReference type="OrthoDB" id="2019149at2759"/>
<dbReference type="InterPro" id="IPR012334">
    <property type="entry name" value="Pectin_lyas_fold"/>
</dbReference>
<dbReference type="SUPFAM" id="SSF51126">
    <property type="entry name" value="Pectin lyase-like"/>
    <property type="match status" value="1"/>
</dbReference>
<evidence type="ECO:0000256" key="7">
    <source>
        <dbReference type="RuleBase" id="RU000589"/>
    </source>
</evidence>
<dbReference type="EC" id="3.1.1.11" evidence="7"/>
<feature type="region of interest" description="Disordered" evidence="8">
    <location>
        <begin position="1"/>
        <end position="31"/>
    </location>
</feature>
<dbReference type="AlphaFoldDB" id="A0A843U4V4"/>
<protein>
    <recommendedName>
        <fullName evidence="7">Pectinesterase</fullName>
        <ecNumber evidence="7">3.1.1.11</ecNumber>
    </recommendedName>
</protein>
<evidence type="ECO:0000256" key="8">
    <source>
        <dbReference type="SAM" id="MobiDB-lite"/>
    </source>
</evidence>
<evidence type="ECO:0000256" key="5">
    <source>
        <dbReference type="ARBA" id="ARBA00023085"/>
    </source>
</evidence>
<evidence type="ECO:0000256" key="4">
    <source>
        <dbReference type="ARBA" id="ARBA00022801"/>
    </source>
</evidence>
<comment type="similarity">
    <text evidence="2">In the N-terminal section; belongs to the PMEI family.</text>
</comment>
<comment type="similarity">
    <text evidence="3">In the C-terminal section; belongs to the pectinesterase family.</text>
</comment>
<dbReference type="Pfam" id="PF04043">
    <property type="entry name" value="PMEI"/>
    <property type="match status" value="1"/>
</dbReference>
<evidence type="ECO:0000256" key="1">
    <source>
        <dbReference type="ARBA" id="ARBA00005184"/>
    </source>
</evidence>
<reference evidence="11" key="1">
    <citation type="submission" date="2017-07" db="EMBL/GenBank/DDBJ databases">
        <title>Taro Niue Genome Assembly and Annotation.</title>
        <authorList>
            <person name="Atibalentja N."/>
            <person name="Keating K."/>
            <person name="Fields C.J."/>
        </authorList>
    </citation>
    <scope>NUCLEOTIDE SEQUENCE</scope>
    <source>
        <strain evidence="11">Niue_2</strain>
        <tissue evidence="11">Leaf</tissue>
    </source>
</reference>
<name>A0A843U4V4_COLES</name>
<dbReference type="InterPro" id="IPR033131">
    <property type="entry name" value="Pectinesterase_Asp_AS"/>
</dbReference>
<dbReference type="UniPathway" id="UPA00545">
    <property type="reaction ID" value="UER00823"/>
</dbReference>
<dbReference type="SMART" id="SM00856">
    <property type="entry name" value="PMEI"/>
    <property type="match status" value="1"/>
</dbReference>
<dbReference type="FunFam" id="2.160.20.10:FF:000001">
    <property type="entry name" value="Pectinesterase"/>
    <property type="match status" value="1"/>
</dbReference>
<dbReference type="InterPro" id="IPR035513">
    <property type="entry name" value="Invertase/methylesterase_inhib"/>
</dbReference>
<dbReference type="InterPro" id="IPR000070">
    <property type="entry name" value="Pectinesterase_cat"/>
</dbReference>
<proteinExistence type="inferred from homology"/>
<keyword evidence="12" id="KW-1185">Reference proteome</keyword>
<organism evidence="11 12">
    <name type="scientific">Colocasia esculenta</name>
    <name type="common">Wild taro</name>
    <name type="synonym">Arum esculentum</name>
    <dbReference type="NCBI Taxonomy" id="4460"/>
    <lineage>
        <taxon>Eukaryota</taxon>
        <taxon>Viridiplantae</taxon>
        <taxon>Streptophyta</taxon>
        <taxon>Embryophyta</taxon>
        <taxon>Tracheophyta</taxon>
        <taxon>Spermatophyta</taxon>
        <taxon>Magnoliopsida</taxon>
        <taxon>Liliopsida</taxon>
        <taxon>Araceae</taxon>
        <taxon>Aroideae</taxon>
        <taxon>Colocasieae</taxon>
        <taxon>Colocasia</taxon>
    </lineage>
</organism>
<keyword evidence="4 7" id="KW-0378">Hydrolase</keyword>
<dbReference type="GO" id="GO:0042545">
    <property type="term" value="P:cell wall modification"/>
    <property type="evidence" value="ECO:0007669"/>
    <property type="project" value="UniProtKB-UniRule"/>
</dbReference>
<comment type="catalytic activity">
    <reaction evidence="7">
        <text>[(1-&gt;4)-alpha-D-galacturonosyl methyl ester](n) + n H2O = [(1-&gt;4)-alpha-D-galacturonosyl](n) + n methanol + n H(+)</text>
        <dbReference type="Rhea" id="RHEA:22380"/>
        <dbReference type="Rhea" id="RHEA-COMP:14570"/>
        <dbReference type="Rhea" id="RHEA-COMP:14573"/>
        <dbReference type="ChEBI" id="CHEBI:15377"/>
        <dbReference type="ChEBI" id="CHEBI:15378"/>
        <dbReference type="ChEBI" id="CHEBI:17790"/>
        <dbReference type="ChEBI" id="CHEBI:140522"/>
        <dbReference type="ChEBI" id="CHEBI:140523"/>
        <dbReference type="EC" id="3.1.1.11"/>
    </reaction>
</comment>
<dbReference type="GO" id="GO:0030599">
    <property type="term" value="F:pectinesterase activity"/>
    <property type="evidence" value="ECO:0007669"/>
    <property type="project" value="UniProtKB-UniRule"/>
</dbReference>
<dbReference type="CDD" id="cd15798">
    <property type="entry name" value="PMEI-like_3"/>
    <property type="match status" value="1"/>
</dbReference>
<dbReference type="Pfam" id="PF01095">
    <property type="entry name" value="Pectinesterase"/>
    <property type="match status" value="1"/>
</dbReference>
<dbReference type="Proteomes" id="UP000652761">
    <property type="component" value="Unassembled WGS sequence"/>
</dbReference>
<dbReference type="Gene3D" id="2.160.20.10">
    <property type="entry name" value="Single-stranded right-handed beta-helix, Pectin lyase-like"/>
    <property type="match status" value="1"/>
</dbReference>
<evidence type="ECO:0000256" key="2">
    <source>
        <dbReference type="ARBA" id="ARBA00006027"/>
    </source>
</evidence>
<accession>A0A843U4V4</accession>
<dbReference type="InterPro" id="IPR006501">
    <property type="entry name" value="Pectinesterase_inhib_dom"/>
</dbReference>
<keyword evidence="9" id="KW-0472">Membrane</keyword>
<comment type="pathway">
    <text evidence="1 7">Glycan metabolism; pectin degradation; 2-dehydro-3-deoxy-D-gluconate from pectin: step 1/5.</text>
</comment>
<evidence type="ECO:0000256" key="3">
    <source>
        <dbReference type="ARBA" id="ARBA00007786"/>
    </source>
</evidence>
<keyword evidence="5 7" id="KW-0063">Aspartyl esterase</keyword>
<dbReference type="Gene3D" id="1.20.140.40">
    <property type="entry name" value="Invertase/pectin methylesterase inhibitor family protein"/>
    <property type="match status" value="1"/>
</dbReference>
<dbReference type="EMBL" id="NMUH01000343">
    <property type="protein sequence ID" value="MQL77326.1"/>
    <property type="molecule type" value="Genomic_DNA"/>
</dbReference>
<keyword evidence="9" id="KW-0812">Transmembrane</keyword>
<dbReference type="GO" id="GO:0004857">
    <property type="term" value="F:enzyme inhibitor activity"/>
    <property type="evidence" value="ECO:0007669"/>
    <property type="project" value="InterPro"/>
</dbReference>
<evidence type="ECO:0000313" key="11">
    <source>
        <dbReference type="EMBL" id="MQL77326.1"/>
    </source>
</evidence>
<evidence type="ECO:0000256" key="6">
    <source>
        <dbReference type="PROSITE-ProRule" id="PRU10040"/>
    </source>
</evidence>
<evidence type="ECO:0000259" key="10">
    <source>
        <dbReference type="SMART" id="SM00856"/>
    </source>
</evidence>
<gene>
    <name evidence="11" type="ORF">Taro_009732</name>
</gene>
<feature type="transmembrane region" description="Helical" evidence="9">
    <location>
        <begin position="38"/>
        <end position="60"/>
    </location>
</feature>
<evidence type="ECO:0000256" key="9">
    <source>
        <dbReference type="SAM" id="Phobius"/>
    </source>
</evidence>